<comment type="caution">
    <text evidence="2">The sequence shown here is derived from an EMBL/GenBank/DDBJ whole genome shotgun (WGS) entry which is preliminary data.</text>
</comment>
<dbReference type="EMBL" id="WBOT01000003">
    <property type="protein sequence ID" value="KAB2332494.1"/>
    <property type="molecule type" value="Genomic_DNA"/>
</dbReference>
<feature type="signal peptide" evidence="1">
    <location>
        <begin position="1"/>
        <end position="20"/>
    </location>
</feature>
<dbReference type="RefSeq" id="WP_151573798.1">
    <property type="nucleotide sequence ID" value="NZ_WBOT01000003.1"/>
</dbReference>
<sequence length="152" mass="17612">MKVFFIMLFAAFFMAGCAQNGTQNDVQNTRSLYGQNETLKGTTFLSNTNNERDEQIQRTREHTMDEQNPNFLNLDGNAVNQSDDINHAKETVRIAGFETDQVWINGEKLWVTAYHNDRMNQEEKIDAEAKLHKALVKALPRYDIEVRVNEER</sequence>
<name>A0A7V7RL60_9BACI</name>
<protein>
    <recommendedName>
        <fullName evidence="4">Sporulation protein</fullName>
    </recommendedName>
</protein>
<organism evidence="2 3">
    <name type="scientific">Bacillus mesophilum</name>
    <dbReference type="NCBI Taxonomy" id="1071718"/>
    <lineage>
        <taxon>Bacteria</taxon>
        <taxon>Bacillati</taxon>
        <taxon>Bacillota</taxon>
        <taxon>Bacilli</taxon>
        <taxon>Bacillales</taxon>
        <taxon>Bacillaceae</taxon>
        <taxon>Bacillus</taxon>
    </lineage>
</organism>
<dbReference type="Proteomes" id="UP000441354">
    <property type="component" value="Unassembled WGS sequence"/>
</dbReference>
<feature type="chain" id="PRO_5031506006" description="Sporulation protein" evidence="1">
    <location>
        <begin position="21"/>
        <end position="152"/>
    </location>
</feature>
<dbReference type="OrthoDB" id="2860517at2"/>
<evidence type="ECO:0008006" key="4">
    <source>
        <dbReference type="Google" id="ProtNLM"/>
    </source>
</evidence>
<keyword evidence="3" id="KW-1185">Reference proteome</keyword>
<keyword evidence="1" id="KW-0732">Signal</keyword>
<dbReference type="AlphaFoldDB" id="A0A7V7RL60"/>
<accession>A0A7V7RL60</accession>
<dbReference type="PROSITE" id="PS51257">
    <property type="entry name" value="PROKAR_LIPOPROTEIN"/>
    <property type="match status" value="1"/>
</dbReference>
<proteinExistence type="predicted"/>
<evidence type="ECO:0000313" key="2">
    <source>
        <dbReference type="EMBL" id="KAB2332494.1"/>
    </source>
</evidence>
<reference evidence="2 3" key="1">
    <citation type="journal article" date="2014" name="Arch. Microbiol.">
        <title>Bacillus mesophilum sp. nov., strain IITR-54T, a novel 4-chlorobiphenyl dechlorinating bacterium.</title>
        <authorList>
            <person name="Manickam N."/>
            <person name="Singh N.K."/>
            <person name="Bajaj A."/>
            <person name="Kumar R.M."/>
            <person name="Kaur G."/>
            <person name="Kaur N."/>
            <person name="Bala M."/>
            <person name="Kumar A."/>
            <person name="Mayilraj S."/>
        </authorList>
    </citation>
    <scope>NUCLEOTIDE SEQUENCE [LARGE SCALE GENOMIC DNA]</scope>
    <source>
        <strain evidence="2 3">IITR-54</strain>
    </source>
</reference>
<evidence type="ECO:0000313" key="3">
    <source>
        <dbReference type="Proteomes" id="UP000441354"/>
    </source>
</evidence>
<gene>
    <name evidence="2" type="ORF">F7732_10365</name>
</gene>
<evidence type="ECO:0000256" key="1">
    <source>
        <dbReference type="SAM" id="SignalP"/>
    </source>
</evidence>